<reference evidence="1" key="1">
    <citation type="submission" date="2023-04" db="EMBL/GenBank/DDBJ databases">
        <title>Phytophthora lilii NBRC 32176.</title>
        <authorList>
            <person name="Ichikawa N."/>
            <person name="Sato H."/>
            <person name="Tonouchi N."/>
        </authorList>
    </citation>
    <scope>NUCLEOTIDE SEQUENCE</scope>
    <source>
        <strain evidence="1">NBRC 32176</strain>
    </source>
</reference>
<protein>
    <submittedName>
        <fullName evidence="1">Unnamed protein product</fullName>
    </submittedName>
</protein>
<gene>
    <name evidence="1" type="ORF">Plil01_001621700</name>
</gene>
<dbReference type="OrthoDB" id="91707at2759"/>
<evidence type="ECO:0000313" key="1">
    <source>
        <dbReference type="EMBL" id="GMF39035.1"/>
    </source>
</evidence>
<sequence>MGCQLAHPDRAVKVMADDVNSAYRNACIHSGSVHLFTGHIPEDGVIIIDMSAGFGWTGSSGTYNILGGVVAFVHGPACDVTDPAGSLTTTR</sequence>
<comment type="caution">
    <text evidence="1">The sequence shown here is derived from an EMBL/GenBank/DDBJ whole genome shotgun (WGS) entry which is preliminary data.</text>
</comment>
<keyword evidence="2" id="KW-1185">Reference proteome</keyword>
<organism evidence="1 2">
    <name type="scientific">Phytophthora lilii</name>
    <dbReference type="NCBI Taxonomy" id="2077276"/>
    <lineage>
        <taxon>Eukaryota</taxon>
        <taxon>Sar</taxon>
        <taxon>Stramenopiles</taxon>
        <taxon>Oomycota</taxon>
        <taxon>Peronosporomycetes</taxon>
        <taxon>Peronosporales</taxon>
        <taxon>Peronosporaceae</taxon>
        <taxon>Phytophthora</taxon>
    </lineage>
</organism>
<proteinExistence type="predicted"/>
<dbReference type="AlphaFoldDB" id="A0A9W6XI70"/>
<accession>A0A9W6XI70</accession>
<dbReference type="Proteomes" id="UP001165083">
    <property type="component" value="Unassembled WGS sequence"/>
</dbReference>
<dbReference type="EMBL" id="BSXW01001765">
    <property type="protein sequence ID" value="GMF39035.1"/>
    <property type="molecule type" value="Genomic_DNA"/>
</dbReference>
<name>A0A9W6XI70_9STRA</name>
<evidence type="ECO:0000313" key="2">
    <source>
        <dbReference type="Proteomes" id="UP001165083"/>
    </source>
</evidence>